<dbReference type="RefSeq" id="WP_013684756.1">
    <property type="nucleotide sequence ID" value="NC_015320.1"/>
</dbReference>
<accession>F2KSN5</accession>
<dbReference type="GeneID" id="43002863"/>
<dbReference type="STRING" id="693661.Arcve_2116"/>
<dbReference type="HOGENOM" id="CLU_3020778_0_0_2"/>
<name>F2KSN5_ARCVS</name>
<evidence type="ECO:0000313" key="3">
    <source>
        <dbReference type="Proteomes" id="UP000008136"/>
    </source>
</evidence>
<dbReference type="AlphaFoldDB" id="F2KSN5"/>
<protein>
    <submittedName>
        <fullName evidence="2">Uncharacterized protein</fullName>
    </submittedName>
</protein>
<dbReference type="Proteomes" id="UP000008136">
    <property type="component" value="Chromosome"/>
</dbReference>
<keyword evidence="1" id="KW-0812">Transmembrane</keyword>
<dbReference type="KEGG" id="ave:Arcve_2116"/>
<keyword evidence="1" id="KW-0472">Membrane</keyword>
<reference evidence="2 3" key="1">
    <citation type="submission" date="2011-03" db="EMBL/GenBank/DDBJ databases">
        <title>The complete genome of Archaeoglobus veneficus SNP6.</title>
        <authorList>
            <consortium name="US DOE Joint Genome Institute (JGI-PGF)"/>
            <person name="Lucas S."/>
            <person name="Copeland A."/>
            <person name="Lapidus A."/>
            <person name="Bruce D."/>
            <person name="Goodwin L."/>
            <person name="Pitluck S."/>
            <person name="Kyrpides N."/>
            <person name="Mavromatis K."/>
            <person name="Pagani I."/>
            <person name="Ivanova N."/>
            <person name="Mikhailova N."/>
            <person name="Lu M."/>
            <person name="Detter J.C."/>
            <person name="Tapia R."/>
            <person name="Han C."/>
            <person name="Land M."/>
            <person name="Hauser L."/>
            <person name="Markowitz V."/>
            <person name="Cheng J.-F."/>
            <person name="Hugenholtz P."/>
            <person name="Woyke T."/>
            <person name="Wu D."/>
            <person name="Spring S."/>
            <person name="Brambilla E."/>
            <person name="Klenk H.-P."/>
            <person name="Eisen J.A."/>
        </authorList>
    </citation>
    <scope>NUCLEOTIDE SEQUENCE [LARGE SCALE GENOMIC DNA]</scope>
    <source>
        <strain>SNP6</strain>
    </source>
</reference>
<organism evidence="2 3">
    <name type="scientific">Archaeoglobus veneficus (strain DSM 11195 / SNP6)</name>
    <dbReference type="NCBI Taxonomy" id="693661"/>
    <lineage>
        <taxon>Archaea</taxon>
        <taxon>Methanobacteriati</taxon>
        <taxon>Methanobacteriota</taxon>
        <taxon>Archaeoglobi</taxon>
        <taxon>Archaeoglobales</taxon>
        <taxon>Archaeoglobaceae</taxon>
        <taxon>Archaeoglobus</taxon>
    </lineage>
</organism>
<feature type="transmembrane region" description="Helical" evidence="1">
    <location>
        <begin position="7"/>
        <end position="27"/>
    </location>
</feature>
<evidence type="ECO:0000256" key="1">
    <source>
        <dbReference type="SAM" id="Phobius"/>
    </source>
</evidence>
<sequence length="55" mass="5948">MRKEAQILKAMAVFHAGVLLLSIGVLASIFVSRFAMAAVPVAILLMVKGYRMGKE</sequence>
<keyword evidence="3" id="KW-1185">Reference proteome</keyword>
<gene>
    <name evidence="2" type="ordered locus">Arcve_2116</name>
</gene>
<proteinExistence type="predicted"/>
<evidence type="ECO:0000313" key="2">
    <source>
        <dbReference type="EMBL" id="AEA48105.1"/>
    </source>
</evidence>
<dbReference type="EMBL" id="CP002588">
    <property type="protein sequence ID" value="AEA48105.1"/>
    <property type="molecule type" value="Genomic_DNA"/>
</dbReference>
<keyword evidence="1" id="KW-1133">Transmembrane helix</keyword>